<reference evidence="4" key="1">
    <citation type="submission" date="2017-09" db="EMBL/GenBank/DDBJ databases">
        <authorList>
            <person name="Palmer M."/>
            <person name="Steenkamp E.T."/>
            <person name="Coetzee M.P."/>
            <person name="Avontuur J.R."/>
            <person name="Van Zyl E."/>
            <person name="Chan W.-Y."/>
            <person name="Blom J."/>
            <person name="Venter S.N."/>
        </authorList>
    </citation>
    <scope>NUCLEOTIDE SEQUENCE [LARGE SCALE GENOMIC DNA]</scope>
    <source>
        <strain evidence="4">QC88-366</strain>
    </source>
</reference>
<organism evidence="3 4">
    <name type="scientific">Mixta theicola</name>
    <dbReference type="NCBI Taxonomy" id="1458355"/>
    <lineage>
        <taxon>Bacteria</taxon>
        <taxon>Pseudomonadati</taxon>
        <taxon>Pseudomonadota</taxon>
        <taxon>Gammaproteobacteria</taxon>
        <taxon>Enterobacterales</taxon>
        <taxon>Erwiniaceae</taxon>
        <taxon>Mixta</taxon>
    </lineage>
</organism>
<keyword evidence="4" id="KW-1185">Reference proteome</keyword>
<dbReference type="EMBL" id="NWUO01000003">
    <property type="protein sequence ID" value="PNS12731.1"/>
    <property type="molecule type" value="Genomic_DNA"/>
</dbReference>
<evidence type="ECO:0000256" key="1">
    <source>
        <dbReference type="ARBA" id="ARBA00035681"/>
    </source>
</evidence>
<name>A0A2K1QCI1_9GAMM</name>
<gene>
    <name evidence="3" type="ORF">COO59_06375</name>
</gene>
<dbReference type="NCBIfam" id="NF041639">
    <property type="entry name" value="YicS_fam"/>
    <property type="match status" value="1"/>
</dbReference>
<evidence type="ECO:0000313" key="4">
    <source>
        <dbReference type="Proteomes" id="UP000236345"/>
    </source>
</evidence>
<dbReference type="AlphaFoldDB" id="A0A2K1QCI1"/>
<sequence>MSVKAILYVALSVFSGHCLAGSPYDNLAFALKQQQIINDLRQHCNIDKSVPDEKIRTVFLNSKPNQESIMLAAQAYDKKDQQRYASSIESIRCPGLK</sequence>
<feature type="signal peptide" evidence="2">
    <location>
        <begin position="1"/>
        <end position="20"/>
    </location>
</feature>
<keyword evidence="2" id="KW-0732">Signal</keyword>
<evidence type="ECO:0000256" key="2">
    <source>
        <dbReference type="SAM" id="SignalP"/>
    </source>
</evidence>
<proteinExistence type="predicted"/>
<protein>
    <recommendedName>
        <fullName evidence="1">Uncharacterized protein YicS</fullName>
    </recommendedName>
</protein>
<dbReference type="OrthoDB" id="6548728at2"/>
<dbReference type="Proteomes" id="UP000236345">
    <property type="component" value="Unassembled WGS sequence"/>
</dbReference>
<dbReference type="InterPro" id="IPR048144">
    <property type="entry name" value="YicS_fam"/>
</dbReference>
<accession>A0A2K1QCI1</accession>
<comment type="caution">
    <text evidence="3">The sequence shown here is derived from an EMBL/GenBank/DDBJ whole genome shotgun (WGS) entry which is preliminary data.</text>
</comment>
<feature type="chain" id="PRO_5014408520" description="Uncharacterized protein YicS" evidence="2">
    <location>
        <begin position="21"/>
        <end position="97"/>
    </location>
</feature>
<dbReference type="RefSeq" id="WP_103058967.1">
    <property type="nucleotide sequence ID" value="NZ_BSOF01000028.1"/>
</dbReference>
<evidence type="ECO:0000313" key="3">
    <source>
        <dbReference type="EMBL" id="PNS12731.1"/>
    </source>
</evidence>